<keyword evidence="1" id="KW-0472">Membrane</keyword>
<dbReference type="Proteomes" id="UP000689195">
    <property type="component" value="Unassembled WGS sequence"/>
</dbReference>
<gene>
    <name evidence="2" type="ORF">PPENT_87.1.T0110033</name>
</gene>
<accession>A0A8S1SSC3</accession>
<organism evidence="2 3">
    <name type="scientific">Paramecium pentaurelia</name>
    <dbReference type="NCBI Taxonomy" id="43138"/>
    <lineage>
        <taxon>Eukaryota</taxon>
        <taxon>Sar</taxon>
        <taxon>Alveolata</taxon>
        <taxon>Ciliophora</taxon>
        <taxon>Intramacronucleata</taxon>
        <taxon>Oligohymenophorea</taxon>
        <taxon>Peniculida</taxon>
        <taxon>Parameciidae</taxon>
        <taxon>Paramecium</taxon>
    </lineage>
</organism>
<evidence type="ECO:0000313" key="3">
    <source>
        <dbReference type="Proteomes" id="UP000689195"/>
    </source>
</evidence>
<feature type="transmembrane region" description="Helical" evidence="1">
    <location>
        <begin position="111"/>
        <end position="129"/>
    </location>
</feature>
<keyword evidence="3" id="KW-1185">Reference proteome</keyword>
<dbReference type="AlphaFoldDB" id="A0A8S1SSC3"/>
<proteinExistence type="predicted"/>
<evidence type="ECO:0008006" key="4">
    <source>
        <dbReference type="Google" id="ProtNLM"/>
    </source>
</evidence>
<comment type="caution">
    <text evidence="2">The sequence shown here is derived from an EMBL/GenBank/DDBJ whole genome shotgun (WGS) entry which is preliminary data.</text>
</comment>
<keyword evidence="1" id="KW-0812">Transmembrane</keyword>
<evidence type="ECO:0000313" key="2">
    <source>
        <dbReference type="EMBL" id="CAD8142229.1"/>
    </source>
</evidence>
<protein>
    <recommendedName>
        <fullName evidence="4">Transmembrane protein</fullName>
    </recommendedName>
</protein>
<keyword evidence="1" id="KW-1133">Transmembrane helix</keyword>
<dbReference type="EMBL" id="CAJJDO010000011">
    <property type="protein sequence ID" value="CAD8142229.1"/>
    <property type="molecule type" value="Genomic_DNA"/>
</dbReference>
<feature type="transmembrane region" description="Helical" evidence="1">
    <location>
        <begin position="39"/>
        <end position="61"/>
    </location>
</feature>
<name>A0A8S1SSC3_9CILI</name>
<evidence type="ECO:0000256" key="1">
    <source>
        <dbReference type="SAM" id="Phobius"/>
    </source>
</evidence>
<reference evidence="2" key="1">
    <citation type="submission" date="2021-01" db="EMBL/GenBank/DDBJ databases">
        <authorList>
            <consortium name="Genoscope - CEA"/>
            <person name="William W."/>
        </authorList>
    </citation>
    <scope>NUCLEOTIDE SEQUENCE</scope>
</reference>
<sequence>MNQQKPFALTYFCLVNINQIKQSVKHTINSGKSIRLRDLIFWILNINFTYFISNPTLLVFIQGNYRFYSQNCWKKCNCQKQMELNIIILILIEFGSIQLKTVNIKFSSINFQIILVVNKLIEIIQFILLDMTDPFMKKQMIQTSQKHQSKLKKLQNLLSLYVLIKLFSTNQQEYKKFLLLRVIVANSKFMLTKLNYPQIIQIIQKNLCAFHYQENINNYCFLCLNIDDNINDYRQSPRYKIIPKINKDLEKLLNLEMHLISCNQIYIVILYSNIWLIPNLVKEKIKIPSNIKQLMIQLIQEHFQAFILYFQKSIVHMILLSLSQNLSISHCLLFNFLQYLYKQNNSKIIFVN</sequence>